<name>K0KTI9_WICCF</name>
<dbReference type="InterPro" id="IPR016095">
    <property type="entry name" value="Ribosomal_uL1_3-a/b-sand"/>
</dbReference>
<protein>
    <submittedName>
        <fullName evidence="1">50S ribosomal protein L1</fullName>
    </submittedName>
</protein>
<dbReference type="FunCoup" id="K0KTI9">
    <property type="interactions" value="391"/>
</dbReference>
<keyword evidence="2" id="KW-1185">Reference proteome</keyword>
<organism evidence="1 2">
    <name type="scientific">Wickerhamomyces ciferrii (strain ATCC 14091 / BCRC 22168 / CBS 111 / JCM 3599 / NBRC 0793 / NRRL Y-1031 F-60-10)</name>
    <name type="common">Yeast</name>
    <name type="synonym">Pichia ciferrii</name>
    <dbReference type="NCBI Taxonomy" id="1206466"/>
    <lineage>
        <taxon>Eukaryota</taxon>
        <taxon>Fungi</taxon>
        <taxon>Dikarya</taxon>
        <taxon>Ascomycota</taxon>
        <taxon>Saccharomycotina</taxon>
        <taxon>Saccharomycetes</taxon>
        <taxon>Phaffomycetales</taxon>
        <taxon>Wickerhamomycetaceae</taxon>
        <taxon>Wickerhamomyces</taxon>
    </lineage>
</organism>
<evidence type="ECO:0000313" key="1">
    <source>
        <dbReference type="EMBL" id="CCH44694.1"/>
    </source>
</evidence>
<dbReference type="SUPFAM" id="SSF56808">
    <property type="entry name" value="Ribosomal protein L1"/>
    <property type="match status" value="1"/>
</dbReference>
<comment type="caution">
    <text evidence="1">The sequence shown here is derived from an EMBL/GenBank/DDBJ whole genome shotgun (WGS) entry which is preliminary data.</text>
</comment>
<dbReference type="InterPro" id="IPR023674">
    <property type="entry name" value="Ribosomal_uL1-like"/>
</dbReference>
<reference evidence="1 2" key="1">
    <citation type="journal article" date="2012" name="Eukaryot. Cell">
        <title>Draft genome sequence of Wickerhamomyces ciferrii NRRL Y-1031 F-60-10.</title>
        <authorList>
            <person name="Schneider J."/>
            <person name="Andrea H."/>
            <person name="Blom J."/>
            <person name="Jaenicke S."/>
            <person name="Ruckert C."/>
            <person name="Schorsch C."/>
            <person name="Szczepanowski R."/>
            <person name="Farwick M."/>
            <person name="Goesmann A."/>
            <person name="Puhler A."/>
            <person name="Schaffer S."/>
            <person name="Tauch A."/>
            <person name="Kohler T."/>
            <person name="Brinkrolf K."/>
        </authorList>
    </citation>
    <scope>NUCLEOTIDE SEQUENCE [LARGE SCALE GENOMIC DNA]</scope>
    <source>
        <strain evidence="2">ATCC 14091 / BCRC 22168 / CBS 111 / JCM 3599 / NBRC 0793 / NRRL Y-1031 F-60-10</strain>
    </source>
</reference>
<accession>K0KTI9</accession>
<dbReference type="Gene3D" id="3.40.50.790">
    <property type="match status" value="1"/>
</dbReference>
<dbReference type="EMBL" id="CAIF01000152">
    <property type="protein sequence ID" value="CCH44694.1"/>
    <property type="molecule type" value="Genomic_DNA"/>
</dbReference>
<evidence type="ECO:0000313" key="2">
    <source>
        <dbReference type="Proteomes" id="UP000009328"/>
    </source>
</evidence>
<keyword evidence="1" id="KW-0687">Ribonucleoprotein</keyword>
<dbReference type="STRING" id="1206466.K0KTI9"/>
<sequence>MSVLSEDTKTQSRKALKSLISHERNEKGDLKQTIYLIINTDKPLAKQTDHVPRIIPIPNRISKSTDNSILLVTKDPSTPYREPLTCKNSPTEDLFNEIMPLKKLRIISKSKKSLKKLYHEYDLIVCDHRIHHLLPSVLGEQFFKGHKKVPYMLQMSKPDPSAQPVKKQDRVETCDAKYVRDQIRSICKNTSFIPNKDTTISIKIGWTDTEDIDKLITNIFAVVEFLKNPKFQPIGGLLKYNNQIKGMFVKTNESISLPIYKRED</sequence>
<dbReference type="AlphaFoldDB" id="K0KTI9"/>
<dbReference type="Proteomes" id="UP000009328">
    <property type="component" value="Unassembled WGS sequence"/>
</dbReference>
<keyword evidence="1" id="KW-0689">Ribosomal protein</keyword>
<gene>
    <name evidence="1" type="ORF">BN7_4262</name>
</gene>
<dbReference type="HOGENOM" id="CLU_063901_0_0_1"/>
<dbReference type="eggNOG" id="KOG1685">
    <property type="taxonomic scope" value="Eukaryota"/>
</dbReference>
<dbReference type="Pfam" id="PF00687">
    <property type="entry name" value="Ribosomal_L1"/>
    <property type="match status" value="1"/>
</dbReference>
<proteinExistence type="predicted"/>
<dbReference type="InterPro" id="IPR028364">
    <property type="entry name" value="Ribosomal_uL1/biogenesis"/>
</dbReference>
<dbReference type="InParanoid" id="K0KTI9"/>
<dbReference type="GO" id="GO:0005840">
    <property type="term" value="C:ribosome"/>
    <property type="evidence" value="ECO:0007669"/>
    <property type="project" value="UniProtKB-KW"/>
</dbReference>